<comment type="caution">
    <text evidence="1">The sequence shown here is derived from an EMBL/GenBank/DDBJ whole genome shotgun (WGS) entry which is preliminary data.</text>
</comment>
<evidence type="ECO:0000313" key="1">
    <source>
        <dbReference type="EMBL" id="HHR40571.1"/>
    </source>
</evidence>
<reference evidence="1" key="1">
    <citation type="journal article" date="2020" name="mSystems">
        <title>Genome- and Community-Level Interaction Insights into Carbon Utilization and Element Cycling Functions of Hydrothermarchaeota in Hydrothermal Sediment.</title>
        <authorList>
            <person name="Zhou Z."/>
            <person name="Liu Y."/>
            <person name="Xu W."/>
            <person name="Pan J."/>
            <person name="Luo Z.H."/>
            <person name="Li M."/>
        </authorList>
    </citation>
    <scope>NUCLEOTIDE SEQUENCE [LARGE SCALE GENOMIC DNA]</scope>
    <source>
        <strain evidence="1">SpSt-1084</strain>
    </source>
</reference>
<organism evidence="1">
    <name type="scientific">Caldiarchaeum subterraneum</name>
    <dbReference type="NCBI Taxonomy" id="311458"/>
    <lineage>
        <taxon>Archaea</taxon>
        <taxon>Nitrososphaerota</taxon>
        <taxon>Candidatus Caldarchaeales</taxon>
        <taxon>Candidatus Caldarchaeaceae</taxon>
        <taxon>Candidatus Caldarchaeum</taxon>
    </lineage>
</organism>
<dbReference type="AlphaFoldDB" id="A0A7C5U5F8"/>
<sequence length="90" mass="9498">MQLGPNTRSPYLWRIMSICSSSRLPASPVSLNPAEIIPTPSTPASPLSSTTAGTVGAGVAITARSTCSGTFRIDRWQGRFKAVSWFGLTA</sequence>
<accession>A0A7C5U5F8</accession>
<protein>
    <submittedName>
        <fullName evidence="1">Uncharacterized protein</fullName>
    </submittedName>
</protein>
<name>A0A7C5U5F8_CALS0</name>
<dbReference type="EMBL" id="DRXS01000106">
    <property type="protein sequence ID" value="HHR40571.1"/>
    <property type="molecule type" value="Genomic_DNA"/>
</dbReference>
<proteinExistence type="predicted"/>
<gene>
    <name evidence="1" type="ORF">ENM42_01945</name>
</gene>